<dbReference type="InterPro" id="IPR035979">
    <property type="entry name" value="RBD_domain_sf"/>
</dbReference>
<feature type="region of interest" description="Disordered" evidence="3">
    <location>
        <begin position="688"/>
        <end position="710"/>
    </location>
</feature>
<dbReference type="AlphaFoldDB" id="A0A915EXB4"/>
<feature type="region of interest" description="Disordered" evidence="3">
    <location>
        <begin position="184"/>
        <end position="235"/>
    </location>
</feature>
<evidence type="ECO:0000256" key="1">
    <source>
        <dbReference type="ARBA" id="ARBA00022884"/>
    </source>
</evidence>
<feature type="compositionally biased region" description="Basic residues" evidence="3">
    <location>
        <begin position="208"/>
        <end position="223"/>
    </location>
</feature>
<evidence type="ECO:0000259" key="4">
    <source>
        <dbReference type="PROSITE" id="PS50102"/>
    </source>
</evidence>
<reference evidence="6" key="1">
    <citation type="submission" date="2022-11" db="UniProtKB">
        <authorList>
            <consortium name="WormBaseParasite"/>
        </authorList>
    </citation>
    <scope>IDENTIFICATION</scope>
</reference>
<dbReference type="Pfam" id="PF00076">
    <property type="entry name" value="RRM_1"/>
    <property type="match status" value="1"/>
</dbReference>
<proteinExistence type="predicted"/>
<dbReference type="Proteomes" id="UP000887562">
    <property type="component" value="Unplaced"/>
</dbReference>
<dbReference type="InterPro" id="IPR000504">
    <property type="entry name" value="RRM_dom"/>
</dbReference>
<accession>A0A915EXB4</accession>
<dbReference type="PANTHER" id="PTHR23236:SF11">
    <property type="entry name" value="EUKARYOTIC TRANSLATION INITIATION FACTOR 4H"/>
    <property type="match status" value="1"/>
</dbReference>
<dbReference type="Gene3D" id="3.30.70.330">
    <property type="match status" value="1"/>
</dbReference>
<protein>
    <submittedName>
        <fullName evidence="6">RRM domain-containing protein</fullName>
    </submittedName>
</protein>
<feature type="compositionally biased region" description="Gly residues" evidence="3">
    <location>
        <begin position="871"/>
        <end position="885"/>
    </location>
</feature>
<dbReference type="WBParaSite" id="maker-E.canG7_contigs_0234-snap-gene-1.67-mRNA-1">
    <property type="protein sequence ID" value="maker-E.canG7_contigs_0234-snap-gene-1.67-mRNA-1"/>
    <property type="gene ID" value="EcG7_00734"/>
</dbReference>
<dbReference type="GO" id="GO:0003723">
    <property type="term" value="F:RNA binding"/>
    <property type="evidence" value="ECO:0007669"/>
    <property type="project" value="UniProtKB-UniRule"/>
</dbReference>
<sequence>MEHDIQTNLDILRGFSDSDLTCRGEALLRFLEFLYRLPCFNGHFYEFENIEEEKIFLIVILPMGLRRYQVLKRTHDISEDALIPWKKMRSVFVEDNFLSVEHVQKTLSDGRNKVVTTSWLCPSHWHATNLCAEVIHQRLWHLSELKKDEGLYKLDDSPVEARLCRAFELSRWLAKHYPSKPSRWTPTHLVGGSSGGDGSEGVDEKTPRTRRRDARRAAHRSQKGSRLTQEEALKASGDSAHWSASRIASQFLHITGVEAKQISEMIDSWRLTDRHRLLDTSLSMSELNALGGVGNTRKLSVPPPPPLPLLPPPRPPKTYRRQLCSRAQTEEPRRETMVSSKGSSVRFLGFWKRPEAKKKQQQQQGEGRVQEELRSGGPRPQRVATTATAAEEERELLEVAAELKWLILESSRRLTDLCREEERLTGQLPVECIPECKAGHSAGPLTVITRSITCHSPGSFPTDSSITPRSAVSATAATREFSATTVSMNESWSLKRLPPTAIERFDSTGITTISSTLSTSSTSRQREQHGGPHCQIPSHLIDQKSKVVSRVHPPLRVSASRGVYEMGNWLSESQTNYRQVQSRRGTIVLSEACRQSSEPPIVFKAGGIGSYSLLPSKRRAEGIKAPAINPTENWATMVPKGKSDFVITNLWVHKGLTNLAAGVIPFSSVPFLLSSDCAVGHAPQWSVSVSPQSVSRREKTPGPPQAAFYISPRNPPDYSLGARQSCPPCTHSRSAYPEHEGEHTRTRNYVTAKRTAVYRAGDRPAVNFNLNETPRYRVYVGNLPKNCLQSHLEEIFDGCKIVSITMVHDSNTDKFKGYAYVELRDEDSYNKARSYDKTIVNGQEIRVNDAERGGNRGARGRGDFNGRAGNMRGGGRQGGVGGNGFGNRPRPGAYRPRVQPGVAGFHDDYPTPPLSNRSGGGYIPPPNFDAADRPRLSLKPRSTPVNALSQERELSERSKAIFGVGKPRDPSPSRCTNISIVWFSQCTSFVSLPTYVHIHTRAAPPCLPNSTFIRNSLERRYLIDGVKIHSLPSLDIGTGCHPLF</sequence>
<feature type="region of interest" description="Disordered" evidence="3">
    <location>
        <begin position="846"/>
        <end position="946"/>
    </location>
</feature>
<feature type="domain" description="RRM" evidence="4">
    <location>
        <begin position="776"/>
        <end position="852"/>
    </location>
</feature>
<evidence type="ECO:0000256" key="3">
    <source>
        <dbReference type="SAM" id="MobiDB-lite"/>
    </source>
</evidence>
<dbReference type="SMART" id="SM00360">
    <property type="entry name" value="RRM"/>
    <property type="match status" value="1"/>
</dbReference>
<dbReference type="SUPFAM" id="SSF54928">
    <property type="entry name" value="RNA-binding domain, RBD"/>
    <property type="match status" value="1"/>
</dbReference>
<name>A0A915EXB4_9CEST</name>
<dbReference type="PROSITE" id="PS50102">
    <property type="entry name" value="RRM"/>
    <property type="match status" value="1"/>
</dbReference>
<evidence type="ECO:0000313" key="6">
    <source>
        <dbReference type="WBParaSite" id="maker-E.canG7_contigs_0234-snap-gene-1.67-mRNA-1"/>
    </source>
</evidence>
<keyword evidence="5" id="KW-1185">Reference proteome</keyword>
<feature type="compositionally biased region" description="Low complexity" evidence="3">
    <location>
        <begin position="514"/>
        <end position="523"/>
    </location>
</feature>
<feature type="region of interest" description="Disordered" evidence="3">
    <location>
        <begin position="294"/>
        <end position="319"/>
    </location>
</feature>
<feature type="region of interest" description="Disordered" evidence="3">
    <location>
        <begin position="355"/>
        <end position="389"/>
    </location>
</feature>
<dbReference type="InterPro" id="IPR012677">
    <property type="entry name" value="Nucleotide-bd_a/b_plait_sf"/>
</dbReference>
<keyword evidence="1 2" id="KW-0694">RNA-binding</keyword>
<evidence type="ECO:0000256" key="2">
    <source>
        <dbReference type="PROSITE-ProRule" id="PRU00176"/>
    </source>
</evidence>
<organism evidence="5 6">
    <name type="scientific">Echinococcus canadensis</name>
    <dbReference type="NCBI Taxonomy" id="519352"/>
    <lineage>
        <taxon>Eukaryota</taxon>
        <taxon>Metazoa</taxon>
        <taxon>Spiralia</taxon>
        <taxon>Lophotrochozoa</taxon>
        <taxon>Platyhelminthes</taxon>
        <taxon>Cestoda</taxon>
        <taxon>Eucestoda</taxon>
        <taxon>Cyclophyllidea</taxon>
        <taxon>Taeniidae</taxon>
        <taxon>Echinococcus</taxon>
        <taxon>Echinococcus canadensis group</taxon>
    </lineage>
</organism>
<feature type="compositionally biased region" description="Basic and acidic residues" evidence="3">
    <location>
        <begin position="846"/>
        <end position="864"/>
    </location>
</feature>
<dbReference type="PANTHER" id="PTHR23236">
    <property type="entry name" value="EUKARYOTIC TRANSLATION INITIATION FACTOR 4B/4H"/>
    <property type="match status" value="1"/>
</dbReference>
<feature type="compositionally biased region" description="Pro residues" evidence="3">
    <location>
        <begin position="301"/>
        <end position="316"/>
    </location>
</feature>
<evidence type="ECO:0000313" key="5">
    <source>
        <dbReference type="Proteomes" id="UP000887562"/>
    </source>
</evidence>
<feature type="region of interest" description="Disordered" evidence="3">
    <location>
        <begin position="514"/>
        <end position="534"/>
    </location>
</feature>